<name>A0ACC3TEP7_LIPKO</name>
<organism evidence="1 2">
    <name type="scientific">Lipomyces kononenkoae</name>
    <name type="common">Yeast</name>
    <dbReference type="NCBI Taxonomy" id="34357"/>
    <lineage>
        <taxon>Eukaryota</taxon>
        <taxon>Fungi</taxon>
        <taxon>Dikarya</taxon>
        <taxon>Ascomycota</taxon>
        <taxon>Saccharomycotina</taxon>
        <taxon>Lipomycetes</taxon>
        <taxon>Lipomycetales</taxon>
        <taxon>Lipomycetaceae</taxon>
        <taxon>Lipomyces</taxon>
    </lineage>
</organism>
<protein>
    <submittedName>
        <fullName evidence="1">Uncharacterized protein</fullName>
    </submittedName>
</protein>
<gene>
    <name evidence="1" type="ORF">V1525DRAFT_392955</name>
</gene>
<sequence>MALVTFSLENRSLKLDSASDIAPYIEQLHKLDGLEAIDLSGNTFGVDACTALAEALKTKKSLKEAKLADMFTGRLKDEIPACLSILFRALLELPDLHTIDLSDNAFGLSAVDPLADFLSKHIPLQHLYLANNGFGPIAGSKVALALKLLATAKKEAKSKYSLETVICGRNRLENGSMEAWSACFAANTDIKEIRLYQNGIRQEGIRHLLTTGLFNSKKLQKLDLQDNTFTVMGALALAKVLPNWSDELVELGIGDCLLSSRGGEVLGKALLEAGKFPNLKVLRLQYNEIDLNGVQLLKEALVANLVALERLELNGNKFSEDDSIVTEILDIFDGRGFGELDNLSDMEEESEAEEEDEEDEEEEESEEELEREETEEREEIEELAEAIEKYAEVENNEEDPVDEDGREDDEFAVKVGKLSV</sequence>
<dbReference type="Proteomes" id="UP001433508">
    <property type="component" value="Unassembled WGS sequence"/>
</dbReference>
<accession>A0ACC3TEP7</accession>
<comment type="caution">
    <text evidence="1">The sequence shown here is derived from an EMBL/GenBank/DDBJ whole genome shotgun (WGS) entry which is preliminary data.</text>
</comment>
<evidence type="ECO:0000313" key="2">
    <source>
        <dbReference type="Proteomes" id="UP001433508"/>
    </source>
</evidence>
<dbReference type="EMBL" id="MU971335">
    <property type="protein sequence ID" value="KAK9241372.1"/>
    <property type="molecule type" value="Genomic_DNA"/>
</dbReference>
<proteinExistence type="predicted"/>
<keyword evidence="2" id="KW-1185">Reference proteome</keyword>
<evidence type="ECO:0000313" key="1">
    <source>
        <dbReference type="EMBL" id="KAK9241372.1"/>
    </source>
</evidence>
<reference evidence="2" key="1">
    <citation type="journal article" date="2024" name="Front. Bioeng. Biotechnol.">
        <title>Genome-scale model development and genomic sequencing of the oleaginous clade Lipomyces.</title>
        <authorList>
            <person name="Czajka J.J."/>
            <person name="Han Y."/>
            <person name="Kim J."/>
            <person name="Mondo S.J."/>
            <person name="Hofstad B.A."/>
            <person name="Robles A."/>
            <person name="Haridas S."/>
            <person name="Riley R."/>
            <person name="LaButti K."/>
            <person name="Pangilinan J."/>
            <person name="Andreopoulos W."/>
            <person name="Lipzen A."/>
            <person name="Yan J."/>
            <person name="Wang M."/>
            <person name="Ng V."/>
            <person name="Grigoriev I.V."/>
            <person name="Spatafora J.W."/>
            <person name="Magnuson J.K."/>
            <person name="Baker S.E."/>
            <person name="Pomraning K.R."/>
        </authorList>
    </citation>
    <scope>NUCLEOTIDE SEQUENCE [LARGE SCALE GENOMIC DNA]</scope>
    <source>
        <strain evidence="2">CBS 7786</strain>
    </source>
</reference>